<reference evidence="2 3" key="1">
    <citation type="journal article" date="2021" name="Plant Biotechnol. J.">
        <title>Multi-omics assisted identification of the key and species-specific regulatory components of drought-tolerant mechanisms in Gossypium stocksii.</title>
        <authorList>
            <person name="Yu D."/>
            <person name="Ke L."/>
            <person name="Zhang D."/>
            <person name="Wu Y."/>
            <person name="Sun Y."/>
            <person name="Mei J."/>
            <person name="Sun J."/>
            <person name="Sun Y."/>
        </authorList>
    </citation>
    <scope>NUCLEOTIDE SEQUENCE [LARGE SCALE GENOMIC DNA]</scope>
    <source>
        <strain evidence="3">cv. E1</strain>
        <tissue evidence="2">Leaf</tissue>
    </source>
</reference>
<feature type="compositionally biased region" description="Polar residues" evidence="1">
    <location>
        <begin position="134"/>
        <end position="145"/>
    </location>
</feature>
<dbReference type="Proteomes" id="UP000828251">
    <property type="component" value="Unassembled WGS sequence"/>
</dbReference>
<dbReference type="EMBL" id="JAIQCV010000004">
    <property type="protein sequence ID" value="KAH1108878.1"/>
    <property type="molecule type" value="Genomic_DNA"/>
</dbReference>
<organism evidence="2 3">
    <name type="scientific">Gossypium stocksii</name>
    <dbReference type="NCBI Taxonomy" id="47602"/>
    <lineage>
        <taxon>Eukaryota</taxon>
        <taxon>Viridiplantae</taxon>
        <taxon>Streptophyta</taxon>
        <taxon>Embryophyta</taxon>
        <taxon>Tracheophyta</taxon>
        <taxon>Spermatophyta</taxon>
        <taxon>Magnoliopsida</taxon>
        <taxon>eudicotyledons</taxon>
        <taxon>Gunneridae</taxon>
        <taxon>Pentapetalae</taxon>
        <taxon>rosids</taxon>
        <taxon>malvids</taxon>
        <taxon>Malvales</taxon>
        <taxon>Malvaceae</taxon>
        <taxon>Malvoideae</taxon>
        <taxon>Gossypium</taxon>
    </lineage>
</organism>
<evidence type="ECO:0008006" key="4">
    <source>
        <dbReference type="Google" id="ProtNLM"/>
    </source>
</evidence>
<comment type="caution">
    <text evidence="2">The sequence shown here is derived from an EMBL/GenBank/DDBJ whole genome shotgun (WGS) entry which is preliminary data.</text>
</comment>
<feature type="compositionally biased region" description="Basic and acidic residues" evidence="1">
    <location>
        <begin position="76"/>
        <end position="93"/>
    </location>
</feature>
<proteinExistence type="predicted"/>
<evidence type="ECO:0000256" key="1">
    <source>
        <dbReference type="SAM" id="MobiDB-lite"/>
    </source>
</evidence>
<sequence>MEIKKKAEEAEKKKRNSFPARVKTVGENANFKRITFTFSSSKTNFKISHDSEQSSVHFLRDYQKQLIPKISAMQLSKKEYKSSPKSSSEETARESSYSSSYSSFDEEPEENFQKIAQTQPKVEVPSDDDLMMNETHQGESSSQAPRANKGPSLGRMTFTLDDIPPEKWPARIQEFHSWLDTRKLTEESNYNIPLEFVSRFTGMLRDWWNSIDHNSQMQFLVLQDLSTPIRIIH</sequence>
<keyword evidence="3" id="KW-1185">Reference proteome</keyword>
<gene>
    <name evidence="2" type="ORF">J1N35_012646</name>
</gene>
<accession>A0A9D3W5I3</accession>
<evidence type="ECO:0000313" key="2">
    <source>
        <dbReference type="EMBL" id="KAH1108878.1"/>
    </source>
</evidence>
<feature type="compositionally biased region" description="Basic and acidic residues" evidence="1">
    <location>
        <begin position="1"/>
        <end position="12"/>
    </location>
</feature>
<dbReference type="OrthoDB" id="1747830at2759"/>
<name>A0A9D3W5I3_9ROSI</name>
<protein>
    <recommendedName>
        <fullName evidence="4">Polyprotein</fullName>
    </recommendedName>
</protein>
<feature type="region of interest" description="Disordered" evidence="1">
    <location>
        <begin position="1"/>
        <end position="22"/>
    </location>
</feature>
<feature type="compositionally biased region" description="Low complexity" evidence="1">
    <location>
        <begin position="94"/>
        <end position="103"/>
    </location>
</feature>
<feature type="region of interest" description="Disordered" evidence="1">
    <location>
        <begin position="76"/>
        <end position="153"/>
    </location>
</feature>
<evidence type="ECO:0000313" key="3">
    <source>
        <dbReference type="Proteomes" id="UP000828251"/>
    </source>
</evidence>
<dbReference type="AlphaFoldDB" id="A0A9D3W5I3"/>